<name>A0A0E9WKJ8_ANGAN</name>
<evidence type="ECO:0000313" key="1">
    <source>
        <dbReference type="EMBL" id="JAH90872.1"/>
    </source>
</evidence>
<reference evidence="1" key="2">
    <citation type="journal article" date="2015" name="Fish Shellfish Immunol.">
        <title>Early steps in the European eel (Anguilla anguilla)-Vibrio vulnificus interaction in the gills: Role of the RtxA13 toxin.</title>
        <authorList>
            <person name="Callol A."/>
            <person name="Pajuelo D."/>
            <person name="Ebbesson L."/>
            <person name="Teles M."/>
            <person name="MacKenzie S."/>
            <person name="Amaro C."/>
        </authorList>
    </citation>
    <scope>NUCLEOTIDE SEQUENCE</scope>
</reference>
<proteinExistence type="predicted"/>
<dbReference type="EMBL" id="GBXM01017705">
    <property type="protein sequence ID" value="JAH90872.1"/>
    <property type="molecule type" value="Transcribed_RNA"/>
</dbReference>
<accession>A0A0E9WKJ8</accession>
<sequence length="45" mass="5047">MFLVPSFYISKETKTKRSFQSLGSICMVLSLGLGKDKTAHVIKKQ</sequence>
<dbReference type="AlphaFoldDB" id="A0A0E9WKJ8"/>
<reference evidence="1" key="1">
    <citation type="submission" date="2014-11" db="EMBL/GenBank/DDBJ databases">
        <authorList>
            <person name="Amaro Gonzalez C."/>
        </authorList>
    </citation>
    <scope>NUCLEOTIDE SEQUENCE</scope>
</reference>
<organism evidence="1">
    <name type="scientific">Anguilla anguilla</name>
    <name type="common">European freshwater eel</name>
    <name type="synonym">Muraena anguilla</name>
    <dbReference type="NCBI Taxonomy" id="7936"/>
    <lineage>
        <taxon>Eukaryota</taxon>
        <taxon>Metazoa</taxon>
        <taxon>Chordata</taxon>
        <taxon>Craniata</taxon>
        <taxon>Vertebrata</taxon>
        <taxon>Euteleostomi</taxon>
        <taxon>Actinopterygii</taxon>
        <taxon>Neopterygii</taxon>
        <taxon>Teleostei</taxon>
        <taxon>Anguilliformes</taxon>
        <taxon>Anguillidae</taxon>
        <taxon>Anguilla</taxon>
    </lineage>
</organism>
<protein>
    <submittedName>
        <fullName evidence="1">Uncharacterized protein</fullName>
    </submittedName>
</protein>